<dbReference type="GeneID" id="38571799"/>
<dbReference type="RefSeq" id="YP_009545290.1">
    <property type="nucleotide sequence ID" value="NC_040134.1"/>
</dbReference>
<dbReference type="EMBL" id="MH795130">
    <property type="protein sequence ID" value="AYO28444.1"/>
    <property type="molecule type" value="Genomic_DNA"/>
</dbReference>
<proteinExistence type="predicted"/>
<dbReference type="InterPro" id="IPR027434">
    <property type="entry name" value="Homing_endonucl"/>
</dbReference>
<evidence type="ECO:0000313" key="2">
    <source>
        <dbReference type="EMBL" id="AYO28444.1"/>
    </source>
</evidence>
<dbReference type="GO" id="GO:0000373">
    <property type="term" value="P:Group II intron splicing"/>
    <property type="evidence" value="ECO:0007669"/>
    <property type="project" value="TreeGrafter"/>
</dbReference>
<reference evidence="2" key="1">
    <citation type="submission" date="2018-08" db="EMBL/GenBank/DDBJ databases">
        <title>Comparative Plastid Genomics of Synurophyceae: Evolutionary Evidence of Lateral Gene Transfer and Inverted Repeat Dynamics.</title>
        <authorList>
            <person name="Kim J.I."/>
            <person name="Shin H."/>
            <person name="Skaloud P."/>
            <person name="Jung J."/>
            <person name="Yoon H.S."/>
            <person name="Archibald J.M."/>
            <person name="Shin W."/>
        </authorList>
    </citation>
    <scope>NUCLEOTIDE SEQUENCE</scope>
    <source>
        <strain evidence="2">FBCC200023</strain>
    </source>
</reference>
<dbReference type="GO" id="GO:0045292">
    <property type="term" value="P:mRNA cis splicing, via spliceosome"/>
    <property type="evidence" value="ECO:0007669"/>
    <property type="project" value="TreeGrafter"/>
</dbReference>
<dbReference type="EMBL" id="MH795130">
    <property type="protein sequence ID" value="AYO28469.1"/>
    <property type="molecule type" value="Genomic_DNA"/>
</dbReference>
<dbReference type="SUPFAM" id="SSF55608">
    <property type="entry name" value="Homing endonucleases"/>
    <property type="match status" value="1"/>
</dbReference>
<organism evidence="2">
    <name type="scientific">Synura uvella</name>
    <dbReference type="NCBI Taxonomy" id="52557"/>
    <lineage>
        <taxon>Eukaryota</taxon>
        <taxon>Sar</taxon>
        <taxon>Stramenopiles</taxon>
        <taxon>Ochrophyta</taxon>
        <taxon>Synurophyceae</taxon>
        <taxon>Synurales</taxon>
        <taxon>Mallomonadaceae</taxon>
        <taxon>Synura</taxon>
    </lineage>
</organism>
<dbReference type="InterPro" id="IPR004860">
    <property type="entry name" value="LAGLIDADG_dom"/>
</dbReference>
<dbReference type="Pfam" id="PF03161">
    <property type="entry name" value="LAGLIDADG_2"/>
    <property type="match status" value="1"/>
</dbReference>
<dbReference type="GO" id="GO:0004519">
    <property type="term" value="F:endonuclease activity"/>
    <property type="evidence" value="ECO:0007669"/>
    <property type="project" value="InterPro"/>
</dbReference>
<feature type="domain" description="Homing endonuclease LAGLIDADG" evidence="1">
    <location>
        <begin position="8"/>
        <end position="182"/>
    </location>
</feature>
<geneLocation type="plastid" evidence="2"/>
<name>A0A3G2QZD5_9STRA</name>
<protein>
    <recommendedName>
        <fullName evidence="1">Homing endonuclease LAGLIDADG domain-containing protein</fullName>
    </recommendedName>
</protein>
<dbReference type="PANTHER" id="PTHR47539">
    <property type="entry name" value="PENTATRICOPEPTIDE REPEAT-CONTAINING PROTEIN OTP51, CHLOROPLASTIC"/>
    <property type="match status" value="1"/>
</dbReference>
<dbReference type="Gene3D" id="3.10.28.10">
    <property type="entry name" value="Homing endonucleases"/>
    <property type="match status" value="2"/>
</dbReference>
<evidence type="ECO:0000259" key="1">
    <source>
        <dbReference type="Pfam" id="PF03161"/>
    </source>
</evidence>
<sequence length="224" mass="26443">MTFQGTDLLIGTLLGDGNLQTNNGQMWQYRAIHKAAHQPYIMHKYEILKDFCQTEPQYSSIFDKRTQKNYHRYSFNTLFVEDFRFYGKLFYKNETGTWKKQIPKDIQKYLTPKALAYWYMDDGALKWKGKSNAVRLCTDSFSIDEVNLLKKALETKFQLKVCTQMKNNITRLSILEESYPQLNQLILPHLLPCMYYKFPDGNNGIYEGEDISSDIFNTFQERVL</sequence>
<dbReference type="GO" id="GO:0048564">
    <property type="term" value="P:photosystem I assembly"/>
    <property type="evidence" value="ECO:0007669"/>
    <property type="project" value="TreeGrafter"/>
</dbReference>
<dbReference type="RefSeq" id="YP_009545315.1">
    <property type="nucleotide sequence ID" value="NC_040134.1"/>
</dbReference>
<keyword evidence="2" id="KW-0934">Plastid</keyword>
<dbReference type="PANTHER" id="PTHR47539:SF1">
    <property type="entry name" value="PENTATRICOPEPTIDE REPEAT-CONTAINING PROTEIN OTP51, CHLOROPLASTIC"/>
    <property type="match status" value="1"/>
</dbReference>
<dbReference type="AlphaFoldDB" id="A0A3G2QZD5"/>
<dbReference type="GeneID" id="38571775"/>
<accession>A0A3G2QZD5</accession>
<dbReference type="InterPro" id="IPR052500">
    <property type="entry name" value="Chloro/Mito_RNA_Process"/>
</dbReference>